<sequence length="69" mass="7235">MSELGNENSRRGEATIERVIALTGDETDAVLARRQAEGITAEPGQTVAALSGGDRGEPAAMLRIGLKKQ</sequence>
<dbReference type="EMBL" id="JAMQGO010000001">
    <property type="protein sequence ID" value="MCM2560605.1"/>
    <property type="molecule type" value="Genomic_DNA"/>
</dbReference>
<accession>A0ACC5ZR25</accession>
<gene>
    <name evidence="1" type="ORF">M8744_00460</name>
</gene>
<name>A0ACC5ZR25_9RHOB</name>
<evidence type="ECO:0000313" key="2">
    <source>
        <dbReference type="Proteomes" id="UP001203036"/>
    </source>
</evidence>
<keyword evidence="2" id="KW-1185">Reference proteome</keyword>
<organism evidence="1 2">
    <name type="scientific">Lutimaribacter degradans</name>
    <dbReference type="NCBI Taxonomy" id="2945989"/>
    <lineage>
        <taxon>Bacteria</taxon>
        <taxon>Pseudomonadati</taxon>
        <taxon>Pseudomonadota</taxon>
        <taxon>Alphaproteobacteria</taxon>
        <taxon>Rhodobacterales</taxon>
        <taxon>Roseobacteraceae</taxon>
        <taxon>Lutimaribacter</taxon>
    </lineage>
</organism>
<comment type="caution">
    <text evidence="1">The sequence shown here is derived from an EMBL/GenBank/DDBJ whole genome shotgun (WGS) entry which is preliminary data.</text>
</comment>
<proteinExistence type="predicted"/>
<protein>
    <submittedName>
        <fullName evidence="1">Uncharacterized protein</fullName>
    </submittedName>
</protein>
<dbReference type="Proteomes" id="UP001203036">
    <property type="component" value="Unassembled WGS sequence"/>
</dbReference>
<reference evidence="1" key="1">
    <citation type="submission" date="2022-06" db="EMBL/GenBank/DDBJ databases">
        <title>Lutimaribacter sp. EGI FJ00013, a novel bacterium isolated from a salt lake sediment enrichment.</title>
        <authorList>
            <person name="Gao L."/>
            <person name="Fang B.-Z."/>
            <person name="Li W.-J."/>
        </authorList>
    </citation>
    <scope>NUCLEOTIDE SEQUENCE</scope>
    <source>
        <strain evidence="1">EGI FJ00013</strain>
    </source>
</reference>
<evidence type="ECO:0000313" key="1">
    <source>
        <dbReference type="EMBL" id="MCM2560605.1"/>
    </source>
</evidence>